<protein>
    <submittedName>
        <fullName evidence="1">Uncharacterized protein</fullName>
    </submittedName>
</protein>
<name>A0ABW7EU67_9BURK</name>
<dbReference type="Proteomes" id="UP001606300">
    <property type="component" value="Unassembled WGS sequence"/>
</dbReference>
<proteinExistence type="predicted"/>
<evidence type="ECO:0000313" key="2">
    <source>
        <dbReference type="Proteomes" id="UP001606300"/>
    </source>
</evidence>
<keyword evidence="2" id="KW-1185">Reference proteome</keyword>
<accession>A0ABW7EU67</accession>
<reference evidence="1 2" key="1">
    <citation type="submission" date="2024-09" db="EMBL/GenBank/DDBJ databases">
        <title>Novel species of the genus Pelomonas and Roseateles isolated from streams.</title>
        <authorList>
            <person name="Lu H."/>
        </authorList>
    </citation>
    <scope>NUCLEOTIDE SEQUENCE [LARGE SCALE GENOMIC DNA]</scope>
    <source>
        <strain evidence="1 2">DC23W</strain>
    </source>
</reference>
<dbReference type="RefSeq" id="WP_394472445.1">
    <property type="nucleotide sequence ID" value="NZ_JBIGHY010000009.1"/>
</dbReference>
<dbReference type="EMBL" id="JBIGHY010000009">
    <property type="protein sequence ID" value="MFG6416379.1"/>
    <property type="molecule type" value="Genomic_DNA"/>
</dbReference>
<gene>
    <name evidence="1" type="ORF">ACG02S_21015</name>
</gene>
<evidence type="ECO:0000313" key="1">
    <source>
        <dbReference type="EMBL" id="MFG6416379.1"/>
    </source>
</evidence>
<sequence length="78" mass="8837">MQSCFFWAKNPTQPINLENIDYSRAPGTKLEFHELAKGLESKVLVSINAWDDNLISLTEKGRERALAMRRQATRTSAA</sequence>
<organism evidence="1 2">
    <name type="scientific">Pelomonas dachongensis</name>
    <dbReference type="NCBI Taxonomy" id="3299029"/>
    <lineage>
        <taxon>Bacteria</taxon>
        <taxon>Pseudomonadati</taxon>
        <taxon>Pseudomonadota</taxon>
        <taxon>Betaproteobacteria</taxon>
        <taxon>Burkholderiales</taxon>
        <taxon>Sphaerotilaceae</taxon>
        <taxon>Roseateles</taxon>
    </lineage>
</organism>
<comment type="caution">
    <text evidence="1">The sequence shown here is derived from an EMBL/GenBank/DDBJ whole genome shotgun (WGS) entry which is preliminary data.</text>
</comment>